<evidence type="ECO:0000313" key="2">
    <source>
        <dbReference type="Proteomes" id="UP001054945"/>
    </source>
</evidence>
<organism evidence="1 2">
    <name type="scientific">Caerostris extrusa</name>
    <name type="common">Bark spider</name>
    <name type="synonym">Caerostris bankana</name>
    <dbReference type="NCBI Taxonomy" id="172846"/>
    <lineage>
        <taxon>Eukaryota</taxon>
        <taxon>Metazoa</taxon>
        <taxon>Ecdysozoa</taxon>
        <taxon>Arthropoda</taxon>
        <taxon>Chelicerata</taxon>
        <taxon>Arachnida</taxon>
        <taxon>Araneae</taxon>
        <taxon>Araneomorphae</taxon>
        <taxon>Entelegynae</taxon>
        <taxon>Araneoidea</taxon>
        <taxon>Araneidae</taxon>
        <taxon>Caerostris</taxon>
    </lineage>
</organism>
<name>A0AAV4PBI1_CAEEX</name>
<keyword evidence="2" id="KW-1185">Reference proteome</keyword>
<reference evidence="1 2" key="1">
    <citation type="submission" date="2021-06" db="EMBL/GenBank/DDBJ databases">
        <title>Caerostris extrusa draft genome.</title>
        <authorList>
            <person name="Kono N."/>
            <person name="Arakawa K."/>
        </authorList>
    </citation>
    <scope>NUCLEOTIDE SEQUENCE [LARGE SCALE GENOMIC DNA]</scope>
</reference>
<proteinExistence type="predicted"/>
<dbReference type="AlphaFoldDB" id="A0AAV4PBI1"/>
<evidence type="ECO:0000313" key="1">
    <source>
        <dbReference type="EMBL" id="GIX94727.1"/>
    </source>
</evidence>
<sequence length="117" mass="13431">MDYTVSHICVKCYVSCLFRHDSLYGSSGSSTGSEQFFCFVYWILVIFSLKRNTIIKPLFPQWADCRRQTYSSHFFGSCPGHKPPFDLECRSFAVSSNSSSTQKECLPSSFLLLLWIE</sequence>
<protein>
    <submittedName>
        <fullName evidence="1">Uncharacterized protein</fullName>
    </submittedName>
</protein>
<comment type="caution">
    <text evidence="1">The sequence shown here is derived from an EMBL/GenBank/DDBJ whole genome shotgun (WGS) entry which is preliminary data.</text>
</comment>
<accession>A0AAV4PBI1</accession>
<gene>
    <name evidence="1" type="ORF">CEXT_590251</name>
</gene>
<dbReference type="Proteomes" id="UP001054945">
    <property type="component" value="Unassembled WGS sequence"/>
</dbReference>
<dbReference type="EMBL" id="BPLR01004416">
    <property type="protein sequence ID" value="GIX94727.1"/>
    <property type="molecule type" value="Genomic_DNA"/>
</dbReference>